<evidence type="ECO:0000313" key="2">
    <source>
        <dbReference type="EMBL" id="AWT59959.1"/>
    </source>
</evidence>
<accession>A0A2Z4ACS8</accession>
<dbReference type="AlphaFoldDB" id="A0A2Z4ACS8"/>
<dbReference type="KEGG" id="mtar:DF168_01157"/>
<evidence type="ECO:0000256" key="1">
    <source>
        <dbReference type="SAM" id="Phobius"/>
    </source>
</evidence>
<keyword evidence="1" id="KW-1133">Transmembrane helix</keyword>
<gene>
    <name evidence="2" type="ORF">DF168_01157</name>
</gene>
<keyword evidence="1" id="KW-0812">Transmembrane</keyword>
<keyword evidence="1" id="KW-0472">Membrane</keyword>
<organism evidence="2 3">
    <name type="scientific">Candidatus Moanibacter tarae</name>
    <dbReference type="NCBI Taxonomy" id="2200854"/>
    <lineage>
        <taxon>Bacteria</taxon>
        <taxon>Pseudomonadati</taxon>
        <taxon>Verrucomicrobiota</taxon>
        <taxon>Opitutia</taxon>
        <taxon>Puniceicoccales</taxon>
        <taxon>Puniceicoccales incertae sedis</taxon>
        <taxon>Candidatus Moanibacter</taxon>
    </lineage>
</organism>
<evidence type="ECO:0000313" key="3">
    <source>
        <dbReference type="Proteomes" id="UP000247465"/>
    </source>
</evidence>
<name>A0A2Z4ACS8_9BACT</name>
<protein>
    <submittedName>
        <fullName evidence="2">Uncharacterized protein</fullName>
    </submittedName>
</protein>
<feature type="transmembrane region" description="Helical" evidence="1">
    <location>
        <begin position="60"/>
        <end position="83"/>
    </location>
</feature>
<sequence>MNSHLKESRPKVSLEDVLRLKRNERPSVKFWEDFDRDLRRRTLQALVSEEPWNPSRFRMLFIRLATSVSVTAAAVAALVYIVLQNGAAIKEHEALEHRVAGAKPVELSTGPQLVESRQSQNFTIFRSPRLQKTFVIEVIEVLQEKELSYQKNLMPRTFTALSSIPESRPPSNIQGIPVRDDVRFVSAPSLQYF</sequence>
<reference evidence="2 3" key="1">
    <citation type="submission" date="2018-06" db="EMBL/GenBank/DDBJ databases">
        <title>Draft Genome Sequence of a Novel Marine Bacterium Related to the Verrucomicrobia.</title>
        <authorList>
            <person name="Vosseberg J."/>
            <person name="Martijn J."/>
            <person name="Ettema T.J.G."/>
        </authorList>
    </citation>
    <scope>NUCLEOTIDE SEQUENCE [LARGE SCALE GENOMIC DNA]</scope>
    <source>
        <strain evidence="2">TARA_B100001123</strain>
    </source>
</reference>
<dbReference type="Proteomes" id="UP000247465">
    <property type="component" value="Chromosome"/>
</dbReference>
<proteinExistence type="predicted"/>
<dbReference type="EMBL" id="CP029803">
    <property type="protein sequence ID" value="AWT59959.1"/>
    <property type="molecule type" value="Genomic_DNA"/>
</dbReference>